<evidence type="ECO:0000313" key="2">
    <source>
        <dbReference type="EMBL" id="KAL3863317.1"/>
    </source>
</evidence>
<dbReference type="Pfam" id="PF23265">
    <property type="entry name" value="Ig-like_KY"/>
    <property type="match status" value="1"/>
</dbReference>
<dbReference type="EMBL" id="JBJQND010000010">
    <property type="protein sequence ID" value="KAL3863317.1"/>
    <property type="molecule type" value="Genomic_DNA"/>
</dbReference>
<gene>
    <name evidence="2" type="ORF">ACJMK2_005081</name>
</gene>
<proteinExistence type="predicted"/>
<organism evidence="2 3">
    <name type="scientific">Sinanodonta woodiana</name>
    <name type="common">Chinese pond mussel</name>
    <name type="synonym">Anodonta woodiana</name>
    <dbReference type="NCBI Taxonomy" id="1069815"/>
    <lineage>
        <taxon>Eukaryota</taxon>
        <taxon>Metazoa</taxon>
        <taxon>Spiralia</taxon>
        <taxon>Lophotrochozoa</taxon>
        <taxon>Mollusca</taxon>
        <taxon>Bivalvia</taxon>
        <taxon>Autobranchia</taxon>
        <taxon>Heteroconchia</taxon>
        <taxon>Palaeoheterodonta</taxon>
        <taxon>Unionida</taxon>
        <taxon>Unionoidea</taxon>
        <taxon>Unionidae</taxon>
        <taxon>Unioninae</taxon>
        <taxon>Sinanodonta</taxon>
    </lineage>
</organism>
<keyword evidence="3" id="KW-1185">Reference proteome</keyword>
<evidence type="ECO:0000259" key="1">
    <source>
        <dbReference type="Pfam" id="PF23265"/>
    </source>
</evidence>
<evidence type="ECO:0000313" key="3">
    <source>
        <dbReference type="Proteomes" id="UP001634394"/>
    </source>
</evidence>
<comment type="caution">
    <text evidence="2">The sequence shown here is derived from an EMBL/GenBank/DDBJ whole genome shotgun (WGS) entry which is preliminary data.</text>
</comment>
<dbReference type="InterPro" id="IPR053041">
    <property type="entry name" value="Transglut-like_Superfamily_Mod"/>
</dbReference>
<dbReference type="PANTHER" id="PTHR47020:SF1">
    <property type="entry name" value="HILLARIN"/>
    <property type="match status" value="1"/>
</dbReference>
<sequence>MADVELPYLTEGYLGPQSKFEPYGMYCISHPDPVIHSDTNKLEIVIGINDKVKFLVKFKQMDPKREINQCVFSQLRGDKLHFSIAVSEVGFYKFEIYALPSDEAGPNMINVYNYLLNIKTVDTYVEPYPKQYPLWKQEGCFVFEPIMLPKGINYPVRFKYFIPHAIDVQIKVGEDWNQLQQSEPGIYDGFVDFSRGYQPGTKVRLNVKSGRSNKYDILLEYTL</sequence>
<protein>
    <recommendedName>
        <fullName evidence="1">KY-like immunoglobulin-like domain-containing protein</fullName>
    </recommendedName>
</protein>
<dbReference type="InterPro" id="IPR056564">
    <property type="entry name" value="Ig-like_KY"/>
</dbReference>
<name>A0ABD3VS24_SINWO</name>
<dbReference type="PANTHER" id="PTHR47020">
    <property type="entry name" value="HILLARIN"/>
    <property type="match status" value="1"/>
</dbReference>
<dbReference type="Proteomes" id="UP001634394">
    <property type="component" value="Unassembled WGS sequence"/>
</dbReference>
<dbReference type="AlphaFoldDB" id="A0ABD3VS24"/>
<accession>A0ABD3VS24</accession>
<reference evidence="2 3" key="1">
    <citation type="submission" date="2024-11" db="EMBL/GenBank/DDBJ databases">
        <title>Chromosome-level genome assembly of the freshwater bivalve Anodonta woodiana.</title>
        <authorList>
            <person name="Chen X."/>
        </authorList>
    </citation>
    <scope>NUCLEOTIDE SEQUENCE [LARGE SCALE GENOMIC DNA]</scope>
    <source>
        <strain evidence="2">MN2024</strain>
        <tissue evidence="2">Gills</tissue>
    </source>
</reference>
<feature type="domain" description="KY-like immunoglobulin-like" evidence="1">
    <location>
        <begin position="14"/>
        <end position="129"/>
    </location>
</feature>